<name>A0A4D6HE23_9EURY</name>
<dbReference type="AlphaFoldDB" id="A0A4D6HE23"/>
<accession>A0A4D6HE23</accession>
<dbReference type="InterPro" id="IPR022803">
    <property type="entry name" value="Ribosomal_uL5_dom_sf"/>
</dbReference>
<dbReference type="OrthoDB" id="7819at2157"/>
<dbReference type="Pfam" id="PF01877">
    <property type="entry name" value="RNA_binding"/>
    <property type="match status" value="1"/>
</dbReference>
<gene>
    <name evidence="2" type="ORF">DV733_06890</name>
</gene>
<dbReference type="Proteomes" id="UP000296706">
    <property type="component" value="Chromosome"/>
</dbReference>
<dbReference type="EMBL" id="CP031310">
    <property type="protein sequence ID" value="QCC50987.1"/>
    <property type="molecule type" value="Genomic_DNA"/>
</dbReference>
<dbReference type="KEGG" id="hsn:DV733_06890"/>
<comment type="similarity">
    <text evidence="1">Belongs to the UPF0201 family.</text>
</comment>
<proteinExistence type="inferred from homology"/>
<dbReference type="RefSeq" id="WP_049995460.1">
    <property type="nucleotide sequence ID" value="NZ_CP031310.1"/>
</dbReference>
<evidence type="ECO:0000256" key="1">
    <source>
        <dbReference type="HAMAP-Rule" id="MF_01112"/>
    </source>
</evidence>
<dbReference type="HAMAP" id="MF_01112">
    <property type="entry name" value="UPF0201"/>
    <property type="match status" value="1"/>
</dbReference>
<dbReference type="GeneID" id="39847576"/>
<dbReference type="PANTHER" id="PTHR39652:SF1">
    <property type="entry name" value="UPF0201 PROTEIN TK1335"/>
    <property type="match status" value="1"/>
</dbReference>
<dbReference type="SUPFAM" id="SSF55282">
    <property type="entry name" value="RL5-like"/>
    <property type="match status" value="1"/>
</dbReference>
<dbReference type="InterPro" id="IPR002739">
    <property type="entry name" value="PAB1135-like"/>
</dbReference>
<dbReference type="Gene3D" id="3.30.1440.10">
    <property type="match status" value="1"/>
</dbReference>
<sequence length="139" mass="15363">MSTIYSVDVQITAPVHDTEVADRVADAITNVFPGADPEHTHGELTGEVHDLSHFSELLHRQEILDTARGQFFENLRGSTFSFDLKKQAAFQGVVNFAVGDPSELGEIHVRVRVEEPDVETYIDHVAPPTDEGRPVDPES</sequence>
<evidence type="ECO:0000313" key="2">
    <source>
        <dbReference type="EMBL" id="QCC50987.1"/>
    </source>
</evidence>
<dbReference type="PANTHER" id="PTHR39652">
    <property type="entry name" value="UPF0201 PROTEIN TK1335"/>
    <property type="match status" value="1"/>
</dbReference>
<protein>
    <recommendedName>
        <fullName evidence="1">UPF0201 protein DV733_06890</fullName>
    </recommendedName>
</protein>
<keyword evidence="3" id="KW-1185">Reference proteome</keyword>
<evidence type="ECO:0000313" key="3">
    <source>
        <dbReference type="Proteomes" id="UP000296706"/>
    </source>
</evidence>
<organism evidence="2 3">
    <name type="scientific">Halapricum salinum</name>
    <dbReference type="NCBI Taxonomy" id="1457250"/>
    <lineage>
        <taxon>Archaea</taxon>
        <taxon>Methanobacteriati</taxon>
        <taxon>Methanobacteriota</taxon>
        <taxon>Stenosarchaea group</taxon>
        <taxon>Halobacteria</taxon>
        <taxon>Halobacteriales</taxon>
        <taxon>Haloarculaceae</taxon>
        <taxon>Halapricum</taxon>
    </lineage>
</organism>
<dbReference type="STRING" id="1457250.GCA_000755225_00106"/>
<reference evidence="2 3" key="1">
    <citation type="journal article" date="2019" name="Nat. Commun.">
        <title>A new type of DNA phosphorothioation-based antiviral system in archaea.</title>
        <authorList>
            <person name="Xiong L."/>
            <person name="Liu S."/>
            <person name="Chen S."/>
            <person name="Xiao Y."/>
            <person name="Zhu B."/>
            <person name="Gao Y."/>
            <person name="Zhang Y."/>
            <person name="Chen B."/>
            <person name="Luo J."/>
            <person name="Deng Z."/>
            <person name="Chen X."/>
            <person name="Wang L."/>
            <person name="Chen S."/>
        </authorList>
    </citation>
    <scope>NUCLEOTIDE SEQUENCE [LARGE SCALE GENOMIC DNA]</scope>
    <source>
        <strain evidence="2 3">CBA1105</strain>
    </source>
</reference>